<feature type="transmembrane region" description="Helical" evidence="5">
    <location>
        <begin position="102"/>
        <end position="118"/>
    </location>
</feature>
<accession>A0ABU1T6P4</accession>
<evidence type="ECO:0000256" key="3">
    <source>
        <dbReference type="ARBA" id="ARBA00022989"/>
    </source>
</evidence>
<keyword evidence="3 5" id="KW-1133">Transmembrane helix</keyword>
<gene>
    <name evidence="6" type="ORF">J2W55_000885</name>
</gene>
<protein>
    <submittedName>
        <fullName evidence="6">VIT1/CCC1 family predicted Fe2+/Mn2+ transporter</fullName>
    </submittedName>
</protein>
<keyword evidence="7" id="KW-1185">Reference proteome</keyword>
<feature type="transmembrane region" description="Helical" evidence="5">
    <location>
        <begin position="7"/>
        <end position="28"/>
    </location>
</feature>
<name>A0ABU1T6P4_9SPHI</name>
<evidence type="ECO:0000256" key="1">
    <source>
        <dbReference type="ARBA" id="ARBA00004141"/>
    </source>
</evidence>
<dbReference type="EMBL" id="JAVDUU010000001">
    <property type="protein sequence ID" value="MDR6941057.1"/>
    <property type="molecule type" value="Genomic_DNA"/>
</dbReference>
<reference evidence="6 7" key="1">
    <citation type="submission" date="2023-07" db="EMBL/GenBank/DDBJ databases">
        <title>Sorghum-associated microbial communities from plants grown in Nebraska, USA.</title>
        <authorList>
            <person name="Schachtman D."/>
        </authorList>
    </citation>
    <scope>NUCLEOTIDE SEQUENCE [LARGE SCALE GENOMIC DNA]</scope>
    <source>
        <strain evidence="6 7">3262</strain>
    </source>
</reference>
<comment type="caution">
    <text evidence="6">The sequence shown here is derived from an EMBL/GenBank/DDBJ whole genome shotgun (WGS) entry which is preliminary data.</text>
</comment>
<evidence type="ECO:0000313" key="6">
    <source>
        <dbReference type="EMBL" id="MDR6941057.1"/>
    </source>
</evidence>
<comment type="subcellular location">
    <subcellularLocation>
        <location evidence="1">Membrane</location>
        <topology evidence="1">Multi-pass membrane protein</topology>
    </subcellularLocation>
</comment>
<evidence type="ECO:0000256" key="4">
    <source>
        <dbReference type="ARBA" id="ARBA00023136"/>
    </source>
</evidence>
<evidence type="ECO:0000256" key="2">
    <source>
        <dbReference type="ARBA" id="ARBA00022692"/>
    </source>
</evidence>
<keyword evidence="2 5" id="KW-0812">Transmembrane</keyword>
<dbReference type="Pfam" id="PF13564">
    <property type="entry name" value="DoxX_2"/>
    <property type="match status" value="1"/>
</dbReference>
<dbReference type="InterPro" id="IPR016944">
    <property type="entry name" value="UCP030066"/>
</dbReference>
<dbReference type="RefSeq" id="WP_310092389.1">
    <property type="nucleotide sequence ID" value="NZ_JAVDUU010000001.1"/>
</dbReference>
<dbReference type="Proteomes" id="UP001247620">
    <property type="component" value="Unassembled WGS sequence"/>
</dbReference>
<evidence type="ECO:0000256" key="5">
    <source>
        <dbReference type="SAM" id="Phobius"/>
    </source>
</evidence>
<sequence length="130" mass="14300">MTTRNKIIYWGATIWLALGMVSTGAVQLFRVKAGSGGVDSITQLGYPIYFLTIIGIWKILGVITVLMPKLPLLKEWAYAGFFFVMSGAVISHLAGGDSAKEFFGPVLLLVLTVVSWYFRPADRKIISVNQ</sequence>
<organism evidence="6 7">
    <name type="scientific">Mucilaginibacter pocheonensis</name>
    <dbReference type="NCBI Taxonomy" id="398050"/>
    <lineage>
        <taxon>Bacteria</taxon>
        <taxon>Pseudomonadati</taxon>
        <taxon>Bacteroidota</taxon>
        <taxon>Sphingobacteriia</taxon>
        <taxon>Sphingobacteriales</taxon>
        <taxon>Sphingobacteriaceae</taxon>
        <taxon>Mucilaginibacter</taxon>
    </lineage>
</organism>
<dbReference type="PIRSF" id="PIRSF030066">
    <property type="entry name" value="UCP030066"/>
    <property type="match status" value="1"/>
</dbReference>
<feature type="transmembrane region" description="Helical" evidence="5">
    <location>
        <begin position="48"/>
        <end position="67"/>
    </location>
</feature>
<dbReference type="InterPro" id="IPR032808">
    <property type="entry name" value="DoxX"/>
</dbReference>
<evidence type="ECO:0000313" key="7">
    <source>
        <dbReference type="Proteomes" id="UP001247620"/>
    </source>
</evidence>
<feature type="transmembrane region" description="Helical" evidence="5">
    <location>
        <begin position="76"/>
        <end position="96"/>
    </location>
</feature>
<proteinExistence type="predicted"/>
<keyword evidence="4 5" id="KW-0472">Membrane</keyword>